<evidence type="ECO:0000259" key="6">
    <source>
        <dbReference type="PROSITE" id="PS50949"/>
    </source>
</evidence>
<dbReference type="RefSeq" id="WP_194447267.1">
    <property type="nucleotide sequence ID" value="NZ_CP063849.1"/>
</dbReference>
<evidence type="ECO:0000256" key="1">
    <source>
        <dbReference type="ARBA" id="ARBA00005384"/>
    </source>
</evidence>
<dbReference type="InterPro" id="IPR051446">
    <property type="entry name" value="HTH_trans_reg/aminotransferase"/>
</dbReference>
<dbReference type="AlphaFoldDB" id="A0A7S7SH69"/>
<dbReference type="SUPFAM" id="SSF46785">
    <property type="entry name" value="Winged helix' DNA-binding domain"/>
    <property type="match status" value="1"/>
</dbReference>
<dbReference type="Pfam" id="PF00392">
    <property type="entry name" value="GntR"/>
    <property type="match status" value="1"/>
</dbReference>
<evidence type="ECO:0000313" key="8">
    <source>
        <dbReference type="Proteomes" id="UP000593892"/>
    </source>
</evidence>
<dbReference type="InterPro" id="IPR015421">
    <property type="entry name" value="PyrdxlP-dep_Trfase_major"/>
</dbReference>
<dbReference type="Pfam" id="PF00155">
    <property type="entry name" value="Aminotran_1_2"/>
    <property type="match status" value="1"/>
</dbReference>
<dbReference type="PRINTS" id="PR00035">
    <property type="entry name" value="HTHGNTR"/>
</dbReference>
<dbReference type="InterPro" id="IPR000524">
    <property type="entry name" value="Tscrpt_reg_HTH_GntR"/>
</dbReference>
<dbReference type="Gene3D" id="3.40.640.10">
    <property type="entry name" value="Type I PLP-dependent aspartate aminotransferase-like (Major domain)"/>
    <property type="match status" value="1"/>
</dbReference>
<dbReference type="CDD" id="cd00609">
    <property type="entry name" value="AAT_like"/>
    <property type="match status" value="1"/>
</dbReference>
<dbReference type="CDD" id="cd07377">
    <property type="entry name" value="WHTH_GntR"/>
    <property type="match status" value="1"/>
</dbReference>
<protein>
    <submittedName>
        <fullName evidence="7">PLP-dependent aminotransferase family protein</fullName>
    </submittedName>
</protein>
<keyword evidence="7" id="KW-0032">Aminotransferase</keyword>
<feature type="domain" description="HTH gntR-type" evidence="6">
    <location>
        <begin position="19"/>
        <end position="87"/>
    </location>
</feature>
<dbReference type="KEGG" id="pfer:IRI77_22555"/>
<dbReference type="PROSITE" id="PS50949">
    <property type="entry name" value="HTH_GNTR"/>
    <property type="match status" value="1"/>
</dbReference>
<dbReference type="InterPro" id="IPR036390">
    <property type="entry name" value="WH_DNA-bd_sf"/>
</dbReference>
<dbReference type="SUPFAM" id="SSF53383">
    <property type="entry name" value="PLP-dependent transferases"/>
    <property type="match status" value="1"/>
</dbReference>
<dbReference type="GO" id="GO:0003700">
    <property type="term" value="F:DNA-binding transcription factor activity"/>
    <property type="evidence" value="ECO:0007669"/>
    <property type="project" value="InterPro"/>
</dbReference>
<organism evidence="7 8">
    <name type="scientific">Paludibaculum fermentans</name>
    <dbReference type="NCBI Taxonomy" id="1473598"/>
    <lineage>
        <taxon>Bacteria</taxon>
        <taxon>Pseudomonadati</taxon>
        <taxon>Acidobacteriota</taxon>
        <taxon>Terriglobia</taxon>
        <taxon>Bryobacterales</taxon>
        <taxon>Bryobacteraceae</taxon>
        <taxon>Paludibaculum</taxon>
    </lineage>
</organism>
<dbReference type="GO" id="GO:0003677">
    <property type="term" value="F:DNA binding"/>
    <property type="evidence" value="ECO:0007669"/>
    <property type="project" value="UniProtKB-KW"/>
</dbReference>
<sequence length="503" mass="55498">MAKKPTNFSLVLPVREAKAPAYRWLYGALRSAILEGRLRPGSRLPATRELATQFELARGTIVRAFEQLKAEGYLEGAVGSGTRVSQVLPEQLLEVARSEARAPRRTLKPARAVSDYGRRVQVFSNLEARPTRAFRPNVPALDLFPATLWAQVAARRLRRVSTQLLLGCDALGHLPLRRVVTDYLSTSRGVKCTPEQVAILSGVQEALDLTARVLVNAGDRVCMENPGYTGARTMFEAMGAQVEGIGLDDEGMRMDLAALKGARLVYITPGHQFPLGVTMSLARRLQLLEWARKSRAAILEDDYDSEYRYSGRPVPALQGLDRHGLVLFTGSFSKVLFPSLRLGYLVIPPDLVEVFSAAISVTSRHAPVLEQAVLCDFIEEGHFGRHLRRMRGIYAERVAVLLESAREELSGLLEISDVEAGLQTAGWLRNGLDGVSVRAAAARRNVDVVPLSEYSHGGGIAEGLQLGFAAVDTREIRRGVQALRIALEEEWRARHRRPRENAD</sequence>
<keyword evidence="3" id="KW-0805">Transcription regulation</keyword>
<keyword evidence="4" id="KW-0238">DNA-binding</keyword>
<evidence type="ECO:0000256" key="5">
    <source>
        <dbReference type="ARBA" id="ARBA00023163"/>
    </source>
</evidence>
<comment type="similarity">
    <text evidence="1">In the C-terminal section; belongs to the class-I pyridoxal-phosphate-dependent aminotransferase family.</text>
</comment>
<dbReference type="InterPro" id="IPR036388">
    <property type="entry name" value="WH-like_DNA-bd_sf"/>
</dbReference>
<dbReference type="Proteomes" id="UP000593892">
    <property type="component" value="Chromosome"/>
</dbReference>
<dbReference type="PANTHER" id="PTHR46577:SF1">
    <property type="entry name" value="HTH-TYPE TRANSCRIPTIONAL REGULATORY PROTEIN GABR"/>
    <property type="match status" value="1"/>
</dbReference>
<keyword evidence="5" id="KW-0804">Transcription</keyword>
<evidence type="ECO:0000256" key="4">
    <source>
        <dbReference type="ARBA" id="ARBA00023125"/>
    </source>
</evidence>
<reference evidence="7 8" key="1">
    <citation type="submission" date="2020-10" db="EMBL/GenBank/DDBJ databases">
        <title>Complete genome sequence of Paludibaculum fermentans P105T, a facultatively anaerobic acidobacterium capable of dissimilatory Fe(III) reduction.</title>
        <authorList>
            <person name="Dedysh S.N."/>
            <person name="Beletsky A.V."/>
            <person name="Kulichevskaya I.S."/>
            <person name="Mardanov A.V."/>
            <person name="Ravin N.V."/>
        </authorList>
    </citation>
    <scope>NUCLEOTIDE SEQUENCE [LARGE SCALE GENOMIC DNA]</scope>
    <source>
        <strain evidence="7 8">P105</strain>
    </source>
</reference>
<accession>A0A7S7SH69</accession>
<keyword evidence="2" id="KW-0663">Pyridoxal phosphate</keyword>
<gene>
    <name evidence="7" type="ORF">IRI77_22555</name>
</gene>
<dbReference type="PANTHER" id="PTHR46577">
    <property type="entry name" value="HTH-TYPE TRANSCRIPTIONAL REGULATORY PROTEIN GABR"/>
    <property type="match status" value="1"/>
</dbReference>
<dbReference type="InterPro" id="IPR015424">
    <property type="entry name" value="PyrdxlP-dep_Trfase"/>
</dbReference>
<dbReference type="EMBL" id="CP063849">
    <property type="protein sequence ID" value="QOY85597.1"/>
    <property type="molecule type" value="Genomic_DNA"/>
</dbReference>
<dbReference type="GO" id="GO:0030170">
    <property type="term" value="F:pyridoxal phosphate binding"/>
    <property type="evidence" value="ECO:0007669"/>
    <property type="project" value="InterPro"/>
</dbReference>
<evidence type="ECO:0000313" key="7">
    <source>
        <dbReference type="EMBL" id="QOY85597.1"/>
    </source>
</evidence>
<name>A0A7S7SH69_PALFE</name>
<keyword evidence="8" id="KW-1185">Reference proteome</keyword>
<dbReference type="SMART" id="SM00345">
    <property type="entry name" value="HTH_GNTR"/>
    <property type="match status" value="1"/>
</dbReference>
<proteinExistence type="inferred from homology"/>
<evidence type="ECO:0000256" key="2">
    <source>
        <dbReference type="ARBA" id="ARBA00022898"/>
    </source>
</evidence>
<evidence type="ECO:0000256" key="3">
    <source>
        <dbReference type="ARBA" id="ARBA00023015"/>
    </source>
</evidence>
<dbReference type="InterPro" id="IPR004839">
    <property type="entry name" value="Aminotransferase_I/II_large"/>
</dbReference>
<dbReference type="Gene3D" id="1.10.10.10">
    <property type="entry name" value="Winged helix-like DNA-binding domain superfamily/Winged helix DNA-binding domain"/>
    <property type="match status" value="1"/>
</dbReference>
<dbReference type="GO" id="GO:0008483">
    <property type="term" value="F:transaminase activity"/>
    <property type="evidence" value="ECO:0007669"/>
    <property type="project" value="UniProtKB-KW"/>
</dbReference>
<keyword evidence="7" id="KW-0808">Transferase</keyword>